<feature type="region of interest" description="Disordered" evidence="1">
    <location>
        <begin position="33"/>
        <end position="52"/>
    </location>
</feature>
<protein>
    <submittedName>
        <fullName evidence="2">Uncharacterized protein</fullName>
    </submittedName>
</protein>
<organism evidence="2 3">
    <name type="scientific">Ooceraea biroi</name>
    <name type="common">Clonal raider ant</name>
    <name type="synonym">Cerapachys biroi</name>
    <dbReference type="NCBI Taxonomy" id="2015173"/>
    <lineage>
        <taxon>Eukaryota</taxon>
        <taxon>Metazoa</taxon>
        <taxon>Ecdysozoa</taxon>
        <taxon>Arthropoda</taxon>
        <taxon>Hexapoda</taxon>
        <taxon>Insecta</taxon>
        <taxon>Pterygota</taxon>
        <taxon>Neoptera</taxon>
        <taxon>Endopterygota</taxon>
        <taxon>Hymenoptera</taxon>
        <taxon>Apocrita</taxon>
        <taxon>Aculeata</taxon>
        <taxon>Formicoidea</taxon>
        <taxon>Formicidae</taxon>
        <taxon>Dorylinae</taxon>
        <taxon>Ooceraea</taxon>
    </lineage>
</organism>
<sequence length="71" mass="7912">MSGFAIRMSAYKTVNKRADLKRNFAASLACSGYTGSRKGAQRGEGNRNGFWRNRRARSGDVEEGRVERIGK</sequence>
<reference evidence="2 3" key="1">
    <citation type="journal article" date="2014" name="Curr. Biol.">
        <title>The genome of the clonal raider ant Cerapachys biroi.</title>
        <authorList>
            <person name="Oxley P.R."/>
            <person name="Ji L."/>
            <person name="Fetter-Pruneda I."/>
            <person name="McKenzie S.K."/>
            <person name="Li C."/>
            <person name="Hu H."/>
            <person name="Zhang G."/>
            <person name="Kronauer D.J."/>
        </authorList>
    </citation>
    <scope>NUCLEOTIDE SEQUENCE [LARGE SCALE GENOMIC DNA]</scope>
</reference>
<evidence type="ECO:0000313" key="2">
    <source>
        <dbReference type="EMBL" id="EZA51879.1"/>
    </source>
</evidence>
<dbReference type="Proteomes" id="UP000053097">
    <property type="component" value="Unassembled WGS sequence"/>
</dbReference>
<dbReference type="AlphaFoldDB" id="A0A026WA26"/>
<evidence type="ECO:0000256" key="1">
    <source>
        <dbReference type="SAM" id="MobiDB-lite"/>
    </source>
</evidence>
<evidence type="ECO:0000313" key="3">
    <source>
        <dbReference type="Proteomes" id="UP000053097"/>
    </source>
</evidence>
<keyword evidence="3" id="KW-1185">Reference proteome</keyword>
<proteinExistence type="predicted"/>
<dbReference type="EMBL" id="KK107366">
    <property type="protein sequence ID" value="EZA51879.1"/>
    <property type="molecule type" value="Genomic_DNA"/>
</dbReference>
<name>A0A026WA26_OOCBI</name>
<accession>A0A026WA26</accession>
<gene>
    <name evidence="2" type="ORF">X777_09182</name>
</gene>